<dbReference type="AlphaFoldDB" id="A0A1A3DGQ7"/>
<dbReference type="RefSeq" id="WP_051545683.1">
    <property type="nucleotide sequence ID" value="NZ_LZKQ01000329.1"/>
</dbReference>
<comment type="caution">
    <text evidence="1">The sequence shown here is derived from an EMBL/GenBank/DDBJ whole genome shotgun (WGS) entry which is preliminary data.</text>
</comment>
<dbReference type="eggNOG" id="ENOG502ZVVG">
    <property type="taxonomic scope" value="Bacteria"/>
</dbReference>
<proteinExistence type="predicted"/>
<dbReference type="GeneID" id="61213153"/>
<evidence type="ECO:0000313" key="2">
    <source>
        <dbReference type="Proteomes" id="UP000093795"/>
    </source>
</evidence>
<accession>A0A1A3DGQ7</accession>
<evidence type="ECO:0000313" key="1">
    <source>
        <dbReference type="EMBL" id="OBI72915.1"/>
    </source>
</evidence>
<sequence>MPVNIDGDVEFLREQINVLERLGQRESVGAGEIYDFSIRWGTALAGRLPRLVHYSSLNLLAEDDQRRFESLCAELRGLSALIARFGLTQPEFDSPAPRIAGHRGWVTSLRRLVRRG</sequence>
<reference evidence="1 2" key="1">
    <citation type="submission" date="2016-06" db="EMBL/GenBank/DDBJ databases">
        <authorList>
            <person name="Kjaerup R.B."/>
            <person name="Dalgaard T.S."/>
            <person name="Juul-Madsen H.R."/>
        </authorList>
    </citation>
    <scope>NUCLEOTIDE SEQUENCE [LARGE SCALE GENOMIC DNA]</scope>
    <source>
        <strain evidence="1 2">1081914.2</strain>
    </source>
</reference>
<name>A0A1A3DGQ7_MYCAS</name>
<dbReference type="EMBL" id="LZKQ01000329">
    <property type="protein sequence ID" value="OBI72915.1"/>
    <property type="molecule type" value="Genomic_DNA"/>
</dbReference>
<organism evidence="1 2">
    <name type="scientific">Mycobacterium asiaticum</name>
    <dbReference type="NCBI Taxonomy" id="1790"/>
    <lineage>
        <taxon>Bacteria</taxon>
        <taxon>Bacillati</taxon>
        <taxon>Actinomycetota</taxon>
        <taxon>Actinomycetes</taxon>
        <taxon>Mycobacteriales</taxon>
        <taxon>Mycobacteriaceae</taxon>
        <taxon>Mycobacterium</taxon>
    </lineage>
</organism>
<dbReference type="OrthoDB" id="2613315at2"/>
<protein>
    <submittedName>
        <fullName evidence="1">Uncharacterized protein</fullName>
    </submittedName>
</protein>
<gene>
    <name evidence="1" type="ORF">A9X01_06935</name>
</gene>
<dbReference type="Proteomes" id="UP000093795">
    <property type="component" value="Unassembled WGS sequence"/>
</dbReference>